<keyword evidence="6" id="KW-1185">Reference proteome</keyword>
<sequence length="372" mass="40146">MIKRFIIAIILLGLVGGGLVGFNLFRDRMIADFFANMPVQPLTVSTVEAEGQTWQPALTAIGTVNAIQGVDLTVEAAGVVQEILFESNSRVEAGQMLLRLDDRVQTADVEAARTQQDLDRVNLTRARELQGRGVATSSSLDAAEAAAQASEAQLARATALMEQRQLSAPFGGTIGLPRVDLGQYISPGTVVATLQDLDMMRVDFSLPEQNLPVLSLGQPLHVRFEDQGAVFDGEITGINPRVDPASRMVALRGTIRNSGDDVSLTPGQFVRVQIDLPVEENIIALPHTAVVNSLYGDYAYVVRPRENDPEQLEARQVFVQLGRRSGDRVEVREGISPGDTIVSAGQNRLSNGAPVVIDNTVNPMVRAEALTE</sequence>
<protein>
    <submittedName>
        <fullName evidence="5">Efflux RND transporter periplasmic adaptor subunit</fullName>
    </submittedName>
</protein>
<dbReference type="PANTHER" id="PTHR30469">
    <property type="entry name" value="MULTIDRUG RESISTANCE PROTEIN MDTA"/>
    <property type="match status" value="1"/>
</dbReference>
<comment type="similarity">
    <text evidence="1">Belongs to the membrane fusion protein (MFP) (TC 8.A.1) family.</text>
</comment>
<dbReference type="Gene3D" id="2.40.420.20">
    <property type="match status" value="1"/>
</dbReference>
<dbReference type="Pfam" id="PF25989">
    <property type="entry name" value="YknX_C"/>
    <property type="match status" value="1"/>
</dbReference>
<dbReference type="Gene3D" id="1.10.287.470">
    <property type="entry name" value="Helix hairpin bin"/>
    <property type="match status" value="1"/>
</dbReference>
<comment type="caution">
    <text evidence="5">The sequence shown here is derived from an EMBL/GenBank/DDBJ whole genome shotgun (WGS) entry which is preliminary data.</text>
</comment>
<evidence type="ECO:0000313" key="6">
    <source>
        <dbReference type="Proteomes" id="UP001597353"/>
    </source>
</evidence>
<proteinExistence type="inferred from homology"/>
<evidence type="ECO:0000259" key="3">
    <source>
        <dbReference type="Pfam" id="PF25954"/>
    </source>
</evidence>
<dbReference type="Gene3D" id="2.40.50.100">
    <property type="match status" value="1"/>
</dbReference>
<dbReference type="PANTHER" id="PTHR30469:SF11">
    <property type="entry name" value="BLL4320 PROTEIN"/>
    <property type="match status" value="1"/>
</dbReference>
<dbReference type="InterPro" id="IPR058637">
    <property type="entry name" value="YknX-like_C"/>
</dbReference>
<reference evidence="6" key="1">
    <citation type="journal article" date="2019" name="Int. J. Syst. Evol. Microbiol.">
        <title>The Global Catalogue of Microorganisms (GCM) 10K type strain sequencing project: providing services to taxonomists for standard genome sequencing and annotation.</title>
        <authorList>
            <consortium name="The Broad Institute Genomics Platform"/>
            <consortium name="The Broad Institute Genome Sequencing Center for Infectious Disease"/>
            <person name="Wu L."/>
            <person name="Ma J."/>
        </authorList>
    </citation>
    <scope>NUCLEOTIDE SEQUENCE [LARGE SCALE GENOMIC DNA]</scope>
    <source>
        <strain evidence="6">CGMCC 4.7242</strain>
    </source>
</reference>
<evidence type="ECO:0000259" key="2">
    <source>
        <dbReference type="Pfam" id="PF25917"/>
    </source>
</evidence>
<evidence type="ECO:0000313" key="5">
    <source>
        <dbReference type="EMBL" id="MFD1913061.1"/>
    </source>
</evidence>
<dbReference type="Proteomes" id="UP001597353">
    <property type="component" value="Unassembled WGS sequence"/>
</dbReference>
<evidence type="ECO:0000259" key="4">
    <source>
        <dbReference type="Pfam" id="PF25989"/>
    </source>
</evidence>
<feature type="domain" description="CusB-like beta-barrel" evidence="3">
    <location>
        <begin position="203"/>
        <end position="274"/>
    </location>
</feature>
<dbReference type="InterPro" id="IPR006143">
    <property type="entry name" value="RND_pump_MFP"/>
</dbReference>
<dbReference type="InterPro" id="IPR058792">
    <property type="entry name" value="Beta-barrel_RND_2"/>
</dbReference>
<name>A0ABW4S6L1_9RHOB</name>
<feature type="domain" description="YknX-like C-terminal permuted SH3-like" evidence="4">
    <location>
        <begin position="283"/>
        <end position="356"/>
    </location>
</feature>
<dbReference type="NCBIfam" id="TIGR01730">
    <property type="entry name" value="RND_mfp"/>
    <property type="match status" value="1"/>
</dbReference>
<feature type="domain" description="Multidrug resistance protein MdtA-like barrel-sandwich hybrid" evidence="2">
    <location>
        <begin position="70"/>
        <end position="189"/>
    </location>
</feature>
<accession>A0ABW4S6L1</accession>
<dbReference type="InterPro" id="IPR058625">
    <property type="entry name" value="MdtA-like_BSH"/>
</dbReference>
<dbReference type="Pfam" id="PF25917">
    <property type="entry name" value="BSH_RND"/>
    <property type="match status" value="1"/>
</dbReference>
<gene>
    <name evidence="5" type="ORF">ACFSGJ_12640</name>
</gene>
<dbReference type="SUPFAM" id="SSF111369">
    <property type="entry name" value="HlyD-like secretion proteins"/>
    <property type="match status" value="1"/>
</dbReference>
<dbReference type="Gene3D" id="2.40.30.170">
    <property type="match status" value="1"/>
</dbReference>
<organism evidence="5 6">
    <name type="scientific">Halodurantibacterium flavum</name>
    <dbReference type="NCBI Taxonomy" id="1382802"/>
    <lineage>
        <taxon>Bacteria</taxon>
        <taxon>Pseudomonadati</taxon>
        <taxon>Pseudomonadota</taxon>
        <taxon>Alphaproteobacteria</taxon>
        <taxon>Rhodobacterales</taxon>
        <taxon>Paracoccaceae</taxon>
        <taxon>Halodurantibacterium</taxon>
    </lineage>
</organism>
<dbReference type="EMBL" id="JBHUGH010000009">
    <property type="protein sequence ID" value="MFD1913061.1"/>
    <property type="molecule type" value="Genomic_DNA"/>
</dbReference>
<dbReference type="RefSeq" id="WP_390262281.1">
    <property type="nucleotide sequence ID" value="NZ_JBHUGH010000009.1"/>
</dbReference>
<evidence type="ECO:0000256" key="1">
    <source>
        <dbReference type="ARBA" id="ARBA00009477"/>
    </source>
</evidence>
<dbReference type="Pfam" id="PF25954">
    <property type="entry name" value="Beta-barrel_RND_2"/>
    <property type="match status" value="1"/>
</dbReference>